<name>A0A0E9UE11_ANGAN</name>
<proteinExistence type="predicted"/>
<reference evidence="2" key="1">
    <citation type="submission" date="2014-11" db="EMBL/GenBank/DDBJ databases">
        <authorList>
            <person name="Amaro Gonzalez C."/>
        </authorList>
    </citation>
    <scope>NUCLEOTIDE SEQUENCE</scope>
</reference>
<accession>A0A0E9UE11</accession>
<feature type="transmembrane region" description="Helical" evidence="1">
    <location>
        <begin position="23"/>
        <end position="45"/>
    </location>
</feature>
<reference evidence="2" key="2">
    <citation type="journal article" date="2015" name="Fish Shellfish Immunol.">
        <title>Early steps in the European eel (Anguilla anguilla)-Vibrio vulnificus interaction in the gills: Role of the RtxA13 toxin.</title>
        <authorList>
            <person name="Callol A."/>
            <person name="Pajuelo D."/>
            <person name="Ebbesson L."/>
            <person name="Teles M."/>
            <person name="MacKenzie S."/>
            <person name="Amaro C."/>
        </authorList>
    </citation>
    <scope>NUCLEOTIDE SEQUENCE</scope>
</reference>
<evidence type="ECO:0000256" key="1">
    <source>
        <dbReference type="SAM" id="Phobius"/>
    </source>
</evidence>
<keyword evidence="1" id="KW-1133">Transmembrane helix</keyword>
<keyword evidence="1" id="KW-0472">Membrane</keyword>
<protein>
    <submittedName>
        <fullName evidence="2">Uncharacterized protein</fullName>
    </submittedName>
</protein>
<dbReference type="EMBL" id="GBXM01045384">
    <property type="protein sequence ID" value="JAH63193.1"/>
    <property type="molecule type" value="Transcribed_RNA"/>
</dbReference>
<keyword evidence="1" id="KW-0812">Transmembrane</keyword>
<sequence length="46" mass="5405">MHCSYNFPPFFNMNLSRTTKLNAILNVILYGSIKECSIFLLLVFYK</sequence>
<organism evidence="2">
    <name type="scientific">Anguilla anguilla</name>
    <name type="common">European freshwater eel</name>
    <name type="synonym">Muraena anguilla</name>
    <dbReference type="NCBI Taxonomy" id="7936"/>
    <lineage>
        <taxon>Eukaryota</taxon>
        <taxon>Metazoa</taxon>
        <taxon>Chordata</taxon>
        <taxon>Craniata</taxon>
        <taxon>Vertebrata</taxon>
        <taxon>Euteleostomi</taxon>
        <taxon>Actinopterygii</taxon>
        <taxon>Neopterygii</taxon>
        <taxon>Teleostei</taxon>
        <taxon>Anguilliformes</taxon>
        <taxon>Anguillidae</taxon>
        <taxon>Anguilla</taxon>
    </lineage>
</organism>
<dbReference type="AlphaFoldDB" id="A0A0E9UE11"/>
<evidence type="ECO:0000313" key="2">
    <source>
        <dbReference type="EMBL" id="JAH63193.1"/>
    </source>
</evidence>